<reference evidence="2" key="1">
    <citation type="submission" date="2015-10" db="EMBL/GenBank/DDBJ databases">
        <authorList>
            <person name="Regsiter A."/>
            <person name="william w."/>
        </authorList>
    </citation>
    <scope>NUCLEOTIDE SEQUENCE</scope>
    <source>
        <strain evidence="2">Montdore</strain>
    </source>
</reference>
<evidence type="ECO:0000313" key="2">
    <source>
        <dbReference type="EMBL" id="CUS08320.1"/>
    </source>
</evidence>
<organism evidence="2 3">
    <name type="scientific">Tuber aestivum</name>
    <name type="common">summer truffle</name>
    <dbReference type="NCBI Taxonomy" id="59557"/>
    <lineage>
        <taxon>Eukaryota</taxon>
        <taxon>Fungi</taxon>
        <taxon>Dikarya</taxon>
        <taxon>Ascomycota</taxon>
        <taxon>Pezizomycotina</taxon>
        <taxon>Pezizomycetes</taxon>
        <taxon>Pezizales</taxon>
        <taxon>Tuberaceae</taxon>
        <taxon>Tuber</taxon>
    </lineage>
</organism>
<proteinExistence type="predicted"/>
<gene>
    <name evidence="2" type="ORF">GSTUAT00007631001</name>
</gene>
<keyword evidence="3" id="KW-1185">Reference proteome</keyword>
<evidence type="ECO:0000313" key="3">
    <source>
        <dbReference type="Proteomes" id="UP001412239"/>
    </source>
</evidence>
<evidence type="ECO:0000256" key="1">
    <source>
        <dbReference type="SAM" id="MobiDB-lite"/>
    </source>
</evidence>
<protein>
    <submittedName>
        <fullName evidence="2">Uncharacterized protein</fullName>
    </submittedName>
</protein>
<feature type="region of interest" description="Disordered" evidence="1">
    <location>
        <begin position="201"/>
        <end position="228"/>
    </location>
</feature>
<dbReference type="AlphaFoldDB" id="A0A292PPA6"/>
<sequence length="228" mass="26031">MFELFLEKTKLLLPNRGAGFRADWSQRFGFANAEAVPLAFRKRKPQGSRHSPRRLMAMRCRMLRTKKVILGRVLPCLRLKAQAAIHERASPSFLIELAFKIAAIPGHSKNSFLPVGSTRFPVPGKRSKESDEGIKPADTRADEDEWPSLMIEVGVSQTMLSLRESACWWLANSKERTRMVILIRIKKDPMSLRLERRERVIDTDRPSTRSRQTTTPNASRTNPLACTY</sequence>
<dbReference type="Proteomes" id="UP001412239">
    <property type="component" value="Unassembled WGS sequence"/>
</dbReference>
<accession>A0A292PPA6</accession>
<name>A0A292PPA6_9PEZI</name>
<feature type="compositionally biased region" description="Polar residues" evidence="1">
    <location>
        <begin position="217"/>
        <end position="228"/>
    </location>
</feature>
<dbReference type="EMBL" id="LN891140">
    <property type="protein sequence ID" value="CUS08320.1"/>
    <property type="molecule type" value="Genomic_DNA"/>
</dbReference>